<proteinExistence type="predicted"/>
<organism evidence="2 3">
    <name type="scientific">Datura stramonium</name>
    <name type="common">Jimsonweed</name>
    <name type="synonym">Common thornapple</name>
    <dbReference type="NCBI Taxonomy" id="4076"/>
    <lineage>
        <taxon>Eukaryota</taxon>
        <taxon>Viridiplantae</taxon>
        <taxon>Streptophyta</taxon>
        <taxon>Embryophyta</taxon>
        <taxon>Tracheophyta</taxon>
        <taxon>Spermatophyta</taxon>
        <taxon>Magnoliopsida</taxon>
        <taxon>eudicotyledons</taxon>
        <taxon>Gunneridae</taxon>
        <taxon>Pentapetalae</taxon>
        <taxon>asterids</taxon>
        <taxon>lamiids</taxon>
        <taxon>Solanales</taxon>
        <taxon>Solanaceae</taxon>
        <taxon>Solanoideae</taxon>
        <taxon>Datureae</taxon>
        <taxon>Datura</taxon>
    </lineage>
</organism>
<protein>
    <submittedName>
        <fullName evidence="2">Uncharacterized protein</fullName>
    </submittedName>
</protein>
<name>A0ABS8V2H7_DATST</name>
<accession>A0ABS8V2H7</accession>
<gene>
    <name evidence="2" type="ORF">HAX54_025905</name>
</gene>
<dbReference type="EMBL" id="JACEIK010003148">
    <property type="protein sequence ID" value="MCD9640546.1"/>
    <property type="molecule type" value="Genomic_DNA"/>
</dbReference>
<evidence type="ECO:0000256" key="1">
    <source>
        <dbReference type="SAM" id="MobiDB-lite"/>
    </source>
</evidence>
<sequence length="78" mass="8392">MLLLIFGVLDMKKSGKWMVEGFQSGRRGAMALRANKGKEVATSSKVFKRLRKGFAPSSSAPKAPPVGGSEPKLLRSTN</sequence>
<keyword evidence="3" id="KW-1185">Reference proteome</keyword>
<feature type="region of interest" description="Disordered" evidence="1">
    <location>
        <begin position="53"/>
        <end position="78"/>
    </location>
</feature>
<reference evidence="2 3" key="1">
    <citation type="journal article" date="2021" name="BMC Genomics">
        <title>Datura genome reveals duplications of psychoactive alkaloid biosynthetic genes and high mutation rate following tissue culture.</title>
        <authorList>
            <person name="Rajewski A."/>
            <person name="Carter-House D."/>
            <person name="Stajich J."/>
            <person name="Litt A."/>
        </authorList>
    </citation>
    <scope>NUCLEOTIDE SEQUENCE [LARGE SCALE GENOMIC DNA]</scope>
    <source>
        <strain evidence="2">AR-01</strain>
    </source>
</reference>
<comment type="caution">
    <text evidence="2">The sequence shown here is derived from an EMBL/GenBank/DDBJ whole genome shotgun (WGS) entry which is preliminary data.</text>
</comment>
<evidence type="ECO:0000313" key="3">
    <source>
        <dbReference type="Proteomes" id="UP000823775"/>
    </source>
</evidence>
<evidence type="ECO:0000313" key="2">
    <source>
        <dbReference type="EMBL" id="MCD9640546.1"/>
    </source>
</evidence>
<dbReference type="Proteomes" id="UP000823775">
    <property type="component" value="Unassembled WGS sequence"/>
</dbReference>